<proteinExistence type="predicted"/>
<evidence type="ECO:0000313" key="2">
    <source>
        <dbReference type="Proteomes" id="UP000605846"/>
    </source>
</evidence>
<protein>
    <submittedName>
        <fullName evidence="1">Uncharacterized protein</fullName>
    </submittedName>
</protein>
<evidence type="ECO:0000313" key="1">
    <source>
        <dbReference type="EMBL" id="KAF7721760.1"/>
    </source>
</evidence>
<organism evidence="1 2">
    <name type="scientific">Apophysomyces ossiformis</name>
    <dbReference type="NCBI Taxonomy" id="679940"/>
    <lineage>
        <taxon>Eukaryota</taxon>
        <taxon>Fungi</taxon>
        <taxon>Fungi incertae sedis</taxon>
        <taxon>Mucoromycota</taxon>
        <taxon>Mucoromycotina</taxon>
        <taxon>Mucoromycetes</taxon>
        <taxon>Mucorales</taxon>
        <taxon>Mucorineae</taxon>
        <taxon>Mucoraceae</taxon>
        <taxon>Apophysomyces</taxon>
    </lineage>
</organism>
<sequence>MENGHRQFRPDQPIHQKEELTDDFPRYAMMVLSNVSYRSARDPLHFKGYVSKHTAKKLQKKSLEGKRMNFRFSTYAFDNTNQSWFLRFLSGALYPEPNTIAGRIRSVSVMDSATNKKRKEVELTMDPIPELVQTLSYAVNSASEPLRLFWGGEEGERSPCVKSDDYSQDAFDQLVMSDVLF</sequence>
<dbReference type="EMBL" id="JABAYA010000237">
    <property type="protein sequence ID" value="KAF7721760.1"/>
    <property type="molecule type" value="Genomic_DNA"/>
</dbReference>
<name>A0A8H7BKI4_9FUNG</name>
<comment type="caution">
    <text evidence="1">The sequence shown here is derived from an EMBL/GenBank/DDBJ whole genome shotgun (WGS) entry which is preliminary data.</text>
</comment>
<accession>A0A8H7BKI4</accession>
<dbReference type="OrthoDB" id="2264892at2759"/>
<dbReference type="Proteomes" id="UP000605846">
    <property type="component" value="Unassembled WGS sequence"/>
</dbReference>
<keyword evidence="2" id="KW-1185">Reference proteome</keyword>
<reference evidence="1" key="1">
    <citation type="submission" date="2020-01" db="EMBL/GenBank/DDBJ databases">
        <title>Genome Sequencing of Three Apophysomyces-Like Fungal Strains Confirms a Novel Fungal Genus in the Mucoromycota with divergent Burkholderia-like Endosymbiotic Bacteria.</title>
        <authorList>
            <person name="Stajich J.E."/>
            <person name="Macias A.M."/>
            <person name="Carter-House D."/>
            <person name="Lovett B."/>
            <person name="Kasson L.R."/>
            <person name="Berry K."/>
            <person name="Grigoriev I."/>
            <person name="Chang Y."/>
            <person name="Spatafora J."/>
            <person name="Kasson M.T."/>
        </authorList>
    </citation>
    <scope>NUCLEOTIDE SEQUENCE</scope>
    <source>
        <strain evidence="1">NRRL A-21654</strain>
    </source>
</reference>
<dbReference type="AlphaFoldDB" id="A0A8H7BKI4"/>
<gene>
    <name evidence="1" type="ORF">EC973_004154</name>
</gene>